<dbReference type="Pfam" id="PF10675">
    <property type="entry name" value="DUF2489"/>
    <property type="match status" value="1"/>
</dbReference>
<evidence type="ECO:0000313" key="3">
    <source>
        <dbReference type="EMBL" id="SEA87038.1"/>
    </source>
</evidence>
<evidence type="ECO:0000256" key="1">
    <source>
        <dbReference type="SAM" id="Phobius"/>
    </source>
</evidence>
<keyword evidence="1" id="KW-0812">Transmembrane</keyword>
<keyword evidence="1" id="KW-1133">Transmembrane helix</keyword>
<dbReference type="RefSeq" id="WP_091826777.1">
    <property type="nucleotide sequence ID" value="NZ_FNRJ01000009.1"/>
</dbReference>
<feature type="transmembrane region" description="Helical" evidence="1">
    <location>
        <begin position="6"/>
        <end position="25"/>
    </location>
</feature>
<name>A0A1H4EQX9_9GAMM</name>
<gene>
    <name evidence="3" type="ORF">SAMN02745729_10911</name>
</gene>
<dbReference type="Proteomes" id="UP000242469">
    <property type="component" value="Unassembled WGS sequence"/>
</dbReference>
<dbReference type="OrthoDB" id="5740155at2"/>
<proteinExistence type="predicted"/>
<keyword evidence="4" id="KW-1185">Reference proteome</keyword>
<evidence type="ECO:0000313" key="4">
    <source>
        <dbReference type="Proteomes" id="UP000242469"/>
    </source>
</evidence>
<reference evidence="4" key="1">
    <citation type="submission" date="2016-10" db="EMBL/GenBank/DDBJ databases">
        <authorList>
            <person name="Varghese N."/>
            <person name="Submissions S."/>
        </authorList>
    </citation>
    <scope>NUCLEOTIDE SEQUENCE [LARGE SCALE GENOMIC DNA]</scope>
    <source>
        <strain evidence="4">DSM 11526</strain>
    </source>
</reference>
<dbReference type="STRING" id="1122198.SAMN02745729_10911"/>
<evidence type="ECO:0000259" key="2">
    <source>
        <dbReference type="Pfam" id="PF10675"/>
    </source>
</evidence>
<keyword evidence="1" id="KW-0472">Membrane</keyword>
<dbReference type="InterPro" id="IPR019617">
    <property type="entry name" value="DUF2489"/>
</dbReference>
<dbReference type="AlphaFoldDB" id="A0A1H4EQX9"/>
<dbReference type="EMBL" id="FNRJ01000009">
    <property type="protein sequence ID" value="SEA87038.1"/>
    <property type="molecule type" value="Genomic_DNA"/>
</dbReference>
<accession>A0A1H4EQX9</accession>
<organism evidence="3 4">
    <name type="scientific">Marinobacterium iners DSM 11526</name>
    <dbReference type="NCBI Taxonomy" id="1122198"/>
    <lineage>
        <taxon>Bacteria</taxon>
        <taxon>Pseudomonadati</taxon>
        <taxon>Pseudomonadota</taxon>
        <taxon>Gammaproteobacteria</taxon>
        <taxon>Oceanospirillales</taxon>
        <taxon>Oceanospirillaceae</taxon>
        <taxon>Marinobacterium</taxon>
    </lineage>
</organism>
<sequence>MNNTLIYGLIAAGLVAITVLAAIIFRQLQQEKSRKTQQAAQEAEWLKQFEARQEYLSESIRLVAHAILHDEKMTATEGCIRLKVLLENFRPQLLQEETLQVITEVHDKTSHIPIKDEWKALPKKLKLEYQREMEQLEQGHLNAIQGAAKALSRGQYLS</sequence>
<feature type="domain" description="DUF2489" evidence="2">
    <location>
        <begin position="17"/>
        <end position="151"/>
    </location>
</feature>
<protein>
    <recommendedName>
        <fullName evidence="2">DUF2489 domain-containing protein</fullName>
    </recommendedName>
</protein>